<evidence type="ECO:0000313" key="3">
    <source>
        <dbReference type="Proteomes" id="UP000280842"/>
    </source>
</evidence>
<dbReference type="AlphaFoldDB" id="A0A3M0BKL1"/>
<reference evidence="2 3" key="1">
    <citation type="submission" date="2018-10" db="EMBL/GenBank/DDBJ databases">
        <title>Genomic Encyclopedia of Archaeal and Bacterial Type Strains, Phase II (KMG-II): from individual species to whole genera.</title>
        <authorList>
            <person name="Goeker M."/>
        </authorList>
    </citation>
    <scope>NUCLEOTIDE SEQUENCE [LARGE SCALE GENOMIC DNA]</scope>
    <source>
        <strain evidence="2 3">VM1</strain>
    </source>
</reference>
<sequence>MDLLILAKQLTPRGLGIKLSKNPNLKKELYKLTSFLPEDIPQSIRIWCLKNDILSEDKVPKCPVCGKLPAYSTGQFRTYCSKRCAQLDKEKFLKKYGVEHHLKLESVKEKRKKTVLQKYGVENIGIITREKAKKTTLKKYGVDNYTKTAEYKIKAKKTSLKKYGTTHPMKSTTIKEKVLVALKKNRKEITEKTKQSLLEKYGVETPMHIPHVKEKVLENYKYKVWERLLIRLKKHNIKPLFDYEFYKKINVKDRNRFPFLCLKCGNKFLDHLDNGNIPLCPVCTKTQTKPERVITKFLKEKSIRFETGNRKILKSLEIDIYVPDRKIAIEVNGIYYHTYENLIKLRNLSPKQAKNYHRLKWILATEKGIRIIQFWDSEIINKKDIVFSIIGSALGLNKKIYAKNCKIEKIGEKQAYEFFIENHIYNQPILAKNYALVFNGEILQVISIGKARFGLDGYEIYRIATKNGFNVIGGTGKLIKYVLKDLAIKKLYSYVDLRLFTGKSLEKLGFKRIKITKPDYYYTKDYINLVQREWFMKSKTGISEKLFAEKNGYKKIYGVGNALYLLET</sequence>
<dbReference type="Gene3D" id="3.30.50.10">
    <property type="entry name" value="Erythroid Transcription Factor GATA-1, subunit A"/>
    <property type="match status" value="1"/>
</dbReference>
<evidence type="ECO:0000259" key="1">
    <source>
        <dbReference type="Pfam" id="PF24308"/>
    </source>
</evidence>
<dbReference type="Proteomes" id="UP000280842">
    <property type="component" value="Unassembled WGS sequence"/>
</dbReference>
<keyword evidence="3" id="KW-1185">Reference proteome</keyword>
<dbReference type="GO" id="GO:0006355">
    <property type="term" value="P:regulation of DNA-templated transcription"/>
    <property type="evidence" value="ECO:0007669"/>
    <property type="project" value="InterPro"/>
</dbReference>
<proteinExistence type="predicted"/>
<dbReference type="Pfam" id="PF24308">
    <property type="entry name" value="DUF7487"/>
    <property type="match status" value="1"/>
</dbReference>
<dbReference type="InterPro" id="IPR055910">
    <property type="entry name" value="DUF7487"/>
</dbReference>
<dbReference type="InterPro" id="IPR011335">
    <property type="entry name" value="Restrct_endonuc-II-like"/>
</dbReference>
<feature type="domain" description="DUF7487" evidence="1">
    <location>
        <begin position="89"/>
        <end position="184"/>
    </location>
</feature>
<name>A0A3M0BKL1_9AQUI</name>
<dbReference type="RefSeq" id="WP_121922537.1">
    <property type="nucleotide sequence ID" value="NZ_REFO01000010.1"/>
</dbReference>
<organism evidence="2 3">
    <name type="scientific">Hydrogenothermus marinus</name>
    <dbReference type="NCBI Taxonomy" id="133270"/>
    <lineage>
        <taxon>Bacteria</taxon>
        <taxon>Pseudomonadati</taxon>
        <taxon>Aquificota</taxon>
        <taxon>Aquificia</taxon>
        <taxon>Aquificales</taxon>
        <taxon>Hydrogenothermaceae</taxon>
        <taxon>Hydrogenothermus</taxon>
    </lineage>
</organism>
<evidence type="ECO:0000313" key="2">
    <source>
        <dbReference type="EMBL" id="RMA97771.1"/>
    </source>
</evidence>
<dbReference type="Gene3D" id="3.40.960.10">
    <property type="entry name" value="VSR Endonuclease"/>
    <property type="match status" value="1"/>
</dbReference>
<dbReference type="GO" id="GO:0008270">
    <property type="term" value="F:zinc ion binding"/>
    <property type="evidence" value="ECO:0007669"/>
    <property type="project" value="InterPro"/>
</dbReference>
<dbReference type="EMBL" id="REFO01000010">
    <property type="protein sequence ID" value="RMA97771.1"/>
    <property type="molecule type" value="Genomic_DNA"/>
</dbReference>
<dbReference type="InterPro" id="IPR013088">
    <property type="entry name" value="Znf_NHR/GATA"/>
</dbReference>
<dbReference type="OrthoDB" id="943693at2"/>
<dbReference type="CDD" id="cd22328">
    <property type="entry name" value="Hef-like"/>
    <property type="match status" value="1"/>
</dbReference>
<comment type="caution">
    <text evidence="2">The sequence shown here is derived from an EMBL/GenBank/DDBJ whole genome shotgun (WGS) entry which is preliminary data.</text>
</comment>
<gene>
    <name evidence="2" type="ORF">CLV39_0398</name>
</gene>
<accession>A0A3M0BKL1</accession>
<dbReference type="SUPFAM" id="SSF52980">
    <property type="entry name" value="Restriction endonuclease-like"/>
    <property type="match status" value="1"/>
</dbReference>
<protein>
    <recommendedName>
        <fullName evidence="1">DUF7487 domain-containing protein</fullName>
    </recommendedName>
</protein>